<dbReference type="Pfam" id="PF20733">
    <property type="entry name" value="LRIM1_dimer"/>
    <property type="match status" value="1"/>
</dbReference>
<protein>
    <recommendedName>
        <fullName evidence="1">LRIM1/APL1C-like dimerization domain-containing protein</fullName>
    </recommendedName>
</protein>
<dbReference type="Gene3D" id="1.20.5.4090">
    <property type="match status" value="1"/>
</dbReference>
<reference evidence="2" key="1">
    <citation type="submission" date="2022-08" db="UniProtKB">
        <authorList>
            <consortium name="EnsemblMetazoa"/>
        </authorList>
    </citation>
    <scope>IDENTIFICATION</scope>
    <source>
        <strain evidence="2">EBRO</strain>
    </source>
</reference>
<evidence type="ECO:0000313" key="2">
    <source>
        <dbReference type="EnsemblMetazoa" id="AATE012224-PA.1"/>
    </source>
</evidence>
<dbReference type="InterPro" id="IPR048481">
    <property type="entry name" value="LRIM1_APL1C-like_dimer"/>
</dbReference>
<name>A0A182J6D8_ANOAO</name>
<evidence type="ECO:0000259" key="1">
    <source>
        <dbReference type="Pfam" id="PF20733"/>
    </source>
</evidence>
<sequence>MCRGRETTQPSAVLNVEKVKLSSRKIELERVLAEKEGGIDSLKELLRSTASSLSLPNVSAEDTQKAMVDIVEYFERRNQEEQRKQSKAIQDVESSQQKIEKLLEDKAILEKQTADADKALKAANDTLVELTAKHDALSKFLAAQQAS</sequence>
<accession>A0A182J6D8</accession>
<organism evidence="2">
    <name type="scientific">Anopheles atroparvus</name>
    <name type="common">European mosquito</name>
    <dbReference type="NCBI Taxonomy" id="41427"/>
    <lineage>
        <taxon>Eukaryota</taxon>
        <taxon>Metazoa</taxon>
        <taxon>Ecdysozoa</taxon>
        <taxon>Arthropoda</taxon>
        <taxon>Hexapoda</taxon>
        <taxon>Insecta</taxon>
        <taxon>Pterygota</taxon>
        <taxon>Neoptera</taxon>
        <taxon>Endopterygota</taxon>
        <taxon>Diptera</taxon>
        <taxon>Nematocera</taxon>
        <taxon>Culicoidea</taxon>
        <taxon>Culicidae</taxon>
        <taxon>Anophelinae</taxon>
        <taxon>Anopheles</taxon>
    </lineage>
</organism>
<dbReference type="VEuPathDB" id="VectorBase:AATE012224"/>
<feature type="domain" description="LRIM1/APL1C-like dimerization" evidence="1">
    <location>
        <begin position="7"/>
        <end position="141"/>
    </location>
</feature>
<dbReference type="EnsemblMetazoa" id="AATE012224-RA">
    <property type="protein sequence ID" value="AATE012224-PA.1"/>
    <property type="gene ID" value="AATE012224"/>
</dbReference>
<proteinExistence type="predicted"/>
<dbReference type="AlphaFoldDB" id="A0A182J6D8"/>